<sequence>MFTGIIEAIGIVQSLSKIQDEWRLKIDCAQLDTSDVKLGDSIAVSGCCLTVVELDRKCFGADVSSETIRCTALGQVTSGTVVNLEKAMLATSRFGGHIVSGHVDGVGTLVSSDPEGQSIRLVFEAPNELCKYIAAKGSICVDGTSLTINKVNGSQFSINIIPHTQTETIIGSYEIGNRVNLEVDIVARYLERLTQGDKAGQPALLDREYLKANGFDY</sequence>
<evidence type="ECO:0000256" key="1">
    <source>
        <dbReference type="ARBA" id="ARBA00000968"/>
    </source>
</evidence>
<keyword evidence="8" id="KW-0808">Transferase</keyword>
<dbReference type="SUPFAM" id="SSF63380">
    <property type="entry name" value="Riboflavin synthase domain-like"/>
    <property type="match status" value="2"/>
</dbReference>
<dbReference type="EC" id="2.5.1.9" evidence="5 10"/>
<dbReference type="FunFam" id="2.40.30.20:FF:000004">
    <property type="entry name" value="Riboflavin synthase, alpha subunit"/>
    <property type="match status" value="1"/>
</dbReference>
<feature type="domain" description="Lumazine-binding" evidence="12">
    <location>
        <begin position="1"/>
        <end position="97"/>
    </location>
</feature>
<evidence type="ECO:0000256" key="7">
    <source>
        <dbReference type="ARBA" id="ARBA00022619"/>
    </source>
</evidence>
<dbReference type="PROSITE" id="PS51177">
    <property type="entry name" value="LUMAZINE_BIND"/>
    <property type="match status" value="2"/>
</dbReference>
<evidence type="ECO:0000256" key="8">
    <source>
        <dbReference type="ARBA" id="ARBA00022679"/>
    </source>
</evidence>
<evidence type="ECO:0000256" key="2">
    <source>
        <dbReference type="ARBA" id="ARBA00002803"/>
    </source>
</evidence>
<accession>A0A2A5WES4</accession>
<comment type="function">
    <text evidence="2">Catalyzes the dismutation of two molecules of 6,7-dimethyl-8-ribityllumazine, resulting in the formation of riboflavin and 5-amino-6-(D-ribitylamino)uracil.</text>
</comment>
<comment type="caution">
    <text evidence="13">The sequence shown here is derived from an EMBL/GenBank/DDBJ whole genome shotgun (WGS) entry which is preliminary data.</text>
</comment>
<feature type="repeat" description="Lumazine-binding" evidence="11">
    <location>
        <begin position="98"/>
        <end position="194"/>
    </location>
</feature>
<dbReference type="PANTHER" id="PTHR21098:SF12">
    <property type="entry name" value="RIBOFLAVIN SYNTHASE"/>
    <property type="match status" value="1"/>
</dbReference>
<dbReference type="NCBIfam" id="TIGR00187">
    <property type="entry name" value="ribE"/>
    <property type="match status" value="1"/>
</dbReference>
<evidence type="ECO:0000313" key="13">
    <source>
        <dbReference type="EMBL" id="PDH35045.1"/>
    </source>
</evidence>
<dbReference type="InterPro" id="IPR001783">
    <property type="entry name" value="Lumazine-bd"/>
</dbReference>
<dbReference type="InterPro" id="IPR023366">
    <property type="entry name" value="ATP_synth_asu-like_sf"/>
</dbReference>
<dbReference type="Proteomes" id="UP000219329">
    <property type="component" value="Unassembled WGS sequence"/>
</dbReference>
<dbReference type="AlphaFoldDB" id="A0A2A5WES4"/>
<dbReference type="Pfam" id="PF00677">
    <property type="entry name" value="Lum_binding"/>
    <property type="match status" value="2"/>
</dbReference>
<evidence type="ECO:0000256" key="4">
    <source>
        <dbReference type="ARBA" id="ARBA00011233"/>
    </source>
</evidence>
<evidence type="ECO:0000259" key="12">
    <source>
        <dbReference type="PROSITE" id="PS51177"/>
    </source>
</evidence>
<dbReference type="Gene3D" id="2.40.30.20">
    <property type="match status" value="2"/>
</dbReference>
<feature type="domain" description="Lumazine-binding" evidence="12">
    <location>
        <begin position="98"/>
        <end position="194"/>
    </location>
</feature>
<dbReference type="NCBIfam" id="NF009566">
    <property type="entry name" value="PRK13020.1"/>
    <property type="match status" value="1"/>
</dbReference>
<comment type="catalytic activity">
    <reaction evidence="1">
        <text>2 6,7-dimethyl-8-(1-D-ribityl)lumazine + H(+) = 5-amino-6-(D-ribitylamino)uracil + riboflavin</text>
        <dbReference type="Rhea" id="RHEA:20772"/>
        <dbReference type="ChEBI" id="CHEBI:15378"/>
        <dbReference type="ChEBI" id="CHEBI:15934"/>
        <dbReference type="ChEBI" id="CHEBI:57986"/>
        <dbReference type="ChEBI" id="CHEBI:58201"/>
        <dbReference type="EC" id="2.5.1.9"/>
    </reaction>
</comment>
<dbReference type="PANTHER" id="PTHR21098">
    <property type="entry name" value="RIBOFLAVIN SYNTHASE ALPHA CHAIN"/>
    <property type="match status" value="1"/>
</dbReference>
<comment type="pathway">
    <text evidence="3">Cofactor biosynthesis; riboflavin biosynthesis; riboflavin from 2-hydroxy-3-oxobutyl phosphate and 5-amino-6-(D-ribitylamino)uracil: step 2/2.</text>
</comment>
<proteinExistence type="predicted"/>
<organism evidence="13 14">
    <name type="scientific">OM182 bacterium MED-G28</name>
    <dbReference type="NCBI Taxonomy" id="1986256"/>
    <lineage>
        <taxon>Bacteria</taxon>
        <taxon>Pseudomonadati</taxon>
        <taxon>Pseudomonadota</taxon>
        <taxon>Gammaproteobacteria</taxon>
        <taxon>OMG group</taxon>
        <taxon>OM182 clade</taxon>
    </lineage>
</organism>
<dbReference type="GO" id="GO:0004746">
    <property type="term" value="F:riboflavin synthase activity"/>
    <property type="evidence" value="ECO:0007669"/>
    <property type="project" value="UniProtKB-UniRule"/>
</dbReference>
<dbReference type="InterPro" id="IPR026017">
    <property type="entry name" value="Lumazine-bd_dom"/>
</dbReference>
<evidence type="ECO:0000313" key="14">
    <source>
        <dbReference type="Proteomes" id="UP000219329"/>
    </source>
</evidence>
<keyword evidence="9" id="KW-0677">Repeat</keyword>
<dbReference type="NCBIfam" id="NF006767">
    <property type="entry name" value="PRK09289.1"/>
    <property type="match status" value="1"/>
</dbReference>
<evidence type="ECO:0000256" key="10">
    <source>
        <dbReference type="NCBIfam" id="TIGR00187"/>
    </source>
</evidence>
<dbReference type="InterPro" id="IPR017938">
    <property type="entry name" value="Riboflavin_synthase-like_b-brl"/>
</dbReference>
<dbReference type="PIRSF" id="PIRSF000498">
    <property type="entry name" value="Riboflavin_syn_A"/>
    <property type="match status" value="1"/>
</dbReference>
<protein>
    <recommendedName>
        <fullName evidence="6 10">Riboflavin synthase</fullName>
        <ecNumber evidence="5 10">2.5.1.9</ecNumber>
    </recommendedName>
</protein>
<comment type="subunit">
    <text evidence="4">Homotrimer.</text>
</comment>
<feature type="repeat" description="Lumazine-binding" evidence="11">
    <location>
        <begin position="1"/>
        <end position="97"/>
    </location>
</feature>
<evidence type="ECO:0000256" key="11">
    <source>
        <dbReference type="PROSITE-ProRule" id="PRU00524"/>
    </source>
</evidence>
<evidence type="ECO:0000256" key="3">
    <source>
        <dbReference type="ARBA" id="ARBA00004887"/>
    </source>
</evidence>
<evidence type="ECO:0000256" key="9">
    <source>
        <dbReference type="ARBA" id="ARBA00022737"/>
    </source>
</evidence>
<evidence type="ECO:0000256" key="5">
    <source>
        <dbReference type="ARBA" id="ARBA00012827"/>
    </source>
</evidence>
<gene>
    <name evidence="13" type="ORF">CNF02_03175</name>
</gene>
<dbReference type="CDD" id="cd00402">
    <property type="entry name" value="Riboflavin_synthase_like"/>
    <property type="match status" value="1"/>
</dbReference>
<dbReference type="GO" id="GO:0009231">
    <property type="term" value="P:riboflavin biosynthetic process"/>
    <property type="evidence" value="ECO:0007669"/>
    <property type="project" value="UniProtKB-KW"/>
</dbReference>
<keyword evidence="7" id="KW-0686">Riboflavin biosynthesis</keyword>
<dbReference type="EMBL" id="NTJZ01000002">
    <property type="protein sequence ID" value="PDH35045.1"/>
    <property type="molecule type" value="Genomic_DNA"/>
</dbReference>
<dbReference type="FunFam" id="2.40.30.20:FF:000003">
    <property type="entry name" value="Riboflavin synthase, alpha subunit"/>
    <property type="match status" value="1"/>
</dbReference>
<evidence type="ECO:0000256" key="6">
    <source>
        <dbReference type="ARBA" id="ARBA00013950"/>
    </source>
</evidence>
<reference evidence="13 14" key="1">
    <citation type="submission" date="2017-08" db="EMBL/GenBank/DDBJ databases">
        <title>Fine stratification of microbial communities through a metagenomic profile of the photic zone.</title>
        <authorList>
            <person name="Haro-Moreno J.M."/>
            <person name="Lopez-Perez M."/>
            <person name="De La Torre J."/>
            <person name="Picazo A."/>
            <person name="Camacho A."/>
            <person name="Rodriguez-Valera F."/>
        </authorList>
    </citation>
    <scope>NUCLEOTIDE SEQUENCE [LARGE SCALE GENOMIC DNA]</scope>
    <source>
        <strain evidence="13">MED-G28</strain>
    </source>
</reference>
<name>A0A2A5WES4_9GAMM</name>